<dbReference type="GO" id="GO:0005840">
    <property type="term" value="C:ribosome"/>
    <property type="evidence" value="ECO:0007669"/>
    <property type="project" value="UniProtKB-KW"/>
</dbReference>
<reference evidence="5 6" key="1">
    <citation type="submission" date="2015-11" db="EMBL/GenBank/DDBJ databases">
        <authorList>
            <person name="Lin W."/>
        </authorList>
    </citation>
    <scope>NUCLEOTIDE SEQUENCE [LARGE SCALE GENOMIC DNA]</scope>
    <source>
        <strain evidence="5 6">HCH-1</strain>
    </source>
</reference>
<comment type="function">
    <text evidence="4">This protein is one of the early assembly proteins of the 50S ribosomal subunit, although it is not seen to bind rRNA by itself. It is important during the early stages of 50S assembly.</text>
</comment>
<evidence type="ECO:0000313" key="6">
    <source>
        <dbReference type="Proteomes" id="UP000060487"/>
    </source>
</evidence>
<comment type="subunit">
    <text evidence="4">Part of the 50S ribosomal subunit.</text>
</comment>
<dbReference type="PANTHER" id="PTHR11545">
    <property type="entry name" value="RIBOSOMAL PROTEIN L13"/>
    <property type="match status" value="1"/>
</dbReference>
<dbReference type="Gene3D" id="3.90.1180.10">
    <property type="entry name" value="Ribosomal protein L13"/>
    <property type="match status" value="1"/>
</dbReference>
<dbReference type="PIRSF" id="PIRSF002181">
    <property type="entry name" value="Ribosomal_L13"/>
    <property type="match status" value="1"/>
</dbReference>
<dbReference type="SUPFAM" id="SSF52161">
    <property type="entry name" value="Ribosomal protein L13"/>
    <property type="match status" value="1"/>
</dbReference>
<organism evidence="5 6">
    <name type="scientific">Candidatus Magnetominusculus xianensis</name>
    <dbReference type="NCBI Taxonomy" id="1748249"/>
    <lineage>
        <taxon>Bacteria</taxon>
        <taxon>Pseudomonadati</taxon>
        <taxon>Nitrospirota</taxon>
        <taxon>Nitrospiria</taxon>
        <taxon>Nitrospirales</taxon>
        <taxon>Nitrospiraceae</taxon>
        <taxon>Candidatus Magnetominusculus</taxon>
    </lineage>
</organism>
<dbReference type="NCBIfam" id="TIGR01066">
    <property type="entry name" value="rplM_bact"/>
    <property type="match status" value="1"/>
</dbReference>
<evidence type="ECO:0000256" key="1">
    <source>
        <dbReference type="ARBA" id="ARBA00006227"/>
    </source>
</evidence>
<name>A0ABR5SD94_9BACT</name>
<comment type="similarity">
    <text evidence="1 4">Belongs to the universal ribosomal protein uL13 family.</text>
</comment>
<dbReference type="InterPro" id="IPR005823">
    <property type="entry name" value="Ribosomal_uL13_bac-type"/>
</dbReference>
<dbReference type="CDD" id="cd00392">
    <property type="entry name" value="Ribosomal_L13"/>
    <property type="match status" value="1"/>
</dbReference>
<accession>A0ABR5SD94</accession>
<keyword evidence="2 4" id="KW-0689">Ribosomal protein</keyword>
<dbReference type="Pfam" id="PF00572">
    <property type="entry name" value="Ribosomal_L13"/>
    <property type="match status" value="1"/>
</dbReference>
<evidence type="ECO:0000256" key="4">
    <source>
        <dbReference type="HAMAP-Rule" id="MF_01366"/>
    </source>
</evidence>
<proteinExistence type="inferred from homology"/>
<dbReference type="HAMAP" id="MF_01366">
    <property type="entry name" value="Ribosomal_uL13"/>
    <property type="match status" value="1"/>
</dbReference>
<evidence type="ECO:0000256" key="3">
    <source>
        <dbReference type="ARBA" id="ARBA00023274"/>
    </source>
</evidence>
<dbReference type="InterPro" id="IPR036899">
    <property type="entry name" value="Ribosomal_uL13_sf"/>
</dbReference>
<dbReference type="Proteomes" id="UP000060487">
    <property type="component" value="Unassembled WGS sequence"/>
</dbReference>
<dbReference type="InterPro" id="IPR005822">
    <property type="entry name" value="Ribosomal_uL13"/>
</dbReference>
<comment type="caution">
    <text evidence="5">The sequence shown here is derived from an EMBL/GenBank/DDBJ whole genome shotgun (WGS) entry which is preliminary data.</text>
</comment>
<evidence type="ECO:0000256" key="2">
    <source>
        <dbReference type="ARBA" id="ARBA00022980"/>
    </source>
</evidence>
<sequence length="157" mass="17970">MQLKEGENEEGEGLMKTKFMKKDEHERKWYVVDAQSKVLGRLATRIAIYLRGKNKAIFTPNVDTGDFIIVVNAEKIKLTGNKLNDKVYYHHSGYIGNIKSETAKDRLQRQPDKLVRAAVWGMLPKNRLGRAMIKKLKIYKGAKHPHAAQKPEALDIK</sequence>
<keyword evidence="3 4" id="KW-0687">Ribonucleoprotein</keyword>
<dbReference type="PANTHER" id="PTHR11545:SF2">
    <property type="entry name" value="LARGE RIBOSOMAL SUBUNIT PROTEIN UL13M"/>
    <property type="match status" value="1"/>
</dbReference>
<gene>
    <name evidence="4 5" type="primary">rplM</name>
    <name evidence="5" type="ORF">ASN18_2376</name>
</gene>
<evidence type="ECO:0000313" key="5">
    <source>
        <dbReference type="EMBL" id="KWT82787.1"/>
    </source>
</evidence>
<dbReference type="EMBL" id="LNQR01000083">
    <property type="protein sequence ID" value="KWT82787.1"/>
    <property type="molecule type" value="Genomic_DNA"/>
</dbReference>
<protein>
    <recommendedName>
        <fullName evidence="4">Large ribosomal subunit protein uL13</fullName>
    </recommendedName>
</protein>
<keyword evidence="6" id="KW-1185">Reference proteome</keyword>